<keyword evidence="3 6" id="KW-0238">DNA-binding</keyword>
<dbReference type="InterPro" id="IPR036388">
    <property type="entry name" value="WH-like_DNA-bd_sf"/>
</dbReference>
<proteinExistence type="inferred from homology"/>
<dbReference type="FunCoup" id="A0A2R6Q416">
    <property type="interactions" value="2471"/>
</dbReference>
<dbReference type="InterPro" id="IPR003316">
    <property type="entry name" value="E2F_WHTH_DNA-bd_dom"/>
</dbReference>
<dbReference type="PANTHER" id="PTHR12081:SF105">
    <property type="entry name" value="TRANSCRIPTION FACTOR E2FA"/>
    <property type="match status" value="1"/>
</dbReference>
<dbReference type="Gene3D" id="6.10.250.540">
    <property type="match status" value="1"/>
</dbReference>
<evidence type="ECO:0000256" key="2">
    <source>
        <dbReference type="ARBA" id="ARBA00023015"/>
    </source>
</evidence>
<dbReference type="Proteomes" id="UP000241394">
    <property type="component" value="Chromosome LG20"/>
</dbReference>
<dbReference type="Gramene" id="PSS01609">
    <property type="protein sequence ID" value="PSS01609"/>
    <property type="gene ID" value="CEY00_Acc22965"/>
</dbReference>
<feature type="domain" description="E2F/DP family winged-helix DNA-binding" evidence="9">
    <location>
        <begin position="143"/>
        <end position="208"/>
    </location>
</feature>
<evidence type="ECO:0000256" key="8">
    <source>
        <dbReference type="SAM" id="MobiDB-lite"/>
    </source>
</evidence>
<dbReference type="SUPFAM" id="SSF46785">
    <property type="entry name" value="Winged helix' DNA-binding domain"/>
    <property type="match status" value="1"/>
</dbReference>
<comment type="subcellular location">
    <subcellularLocation>
        <location evidence="6">Nucleus</location>
    </subcellularLocation>
</comment>
<keyword evidence="5" id="KW-0131">Cell cycle</keyword>
<evidence type="ECO:0000256" key="3">
    <source>
        <dbReference type="ARBA" id="ARBA00023125"/>
    </source>
</evidence>
<dbReference type="GO" id="GO:0046983">
    <property type="term" value="F:protein dimerization activity"/>
    <property type="evidence" value="ECO:0007669"/>
    <property type="project" value="InterPro"/>
</dbReference>
<comment type="caution">
    <text evidence="10">The sequence shown here is derived from an EMBL/GenBank/DDBJ whole genome shotgun (WGS) entry which is preliminary data.</text>
</comment>
<dbReference type="GO" id="GO:0000978">
    <property type="term" value="F:RNA polymerase II cis-regulatory region sequence-specific DNA binding"/>
    <property type="evidence" value="ECO:0007669"/>
    <property type="project" value="InterPro"/>
</dbReference>
<dbReference type="OrthoDB" id="1743261at2759"/>
<feature type="region of interest" description="Disordered" evidence="8">
    <location>
        <begin position="72"/>
        <end position="138"/>
    </location>
</feature>
<keyword evidence="7" id="KW-0175">Coiled coil</keyword>
<feature type="compositionally biased region" description="Polar residues" evidence="8">
    <location>
        <begin position="116"/>
        <end position="127"/>
    </location>
</feature>
<evidence type="ECO:0000256" key="7">
    <source>
        <dbReference type="SAM" id="Coils"/>
    </source>
</evidence>
<dbReference type="AlphaFoldDB" id="A0A2R6Q416"/>
<dbReference type="OMA" id="QTHQICS"/>
<dbReference type="GO" id="GO:0000981">
    <property type="term" value="F:DNA-binding transcription factor activity, RNA polymerase II-specific"/>
    <property type="evidence" value="ECO:0007669"/>
    <property type="project" value="TreeGrafter"/>
</dbReference>
<evidence type="ECO:0000259" key="9">
    <source>
        <dbReference type="SMART" id="SM01372"/>
    </source>
</evidence>
<feature type="region of interest" description="Disordered" evidence="8">
    <location>
        <begin position="442"/>
        <end position="468"/>
    </location>
</feature>
<evidence type="ECO:0000256" key="4">
    <source>
        <dbReference type="ARBA" id="ARBA00023163"/>
    </source>
</evidence>
<organism evidence="10 11">
    <name type="scientific">Actinidia chinensis var. chinensis</name>
    <name type="common">Chinese soft-hair kiwi</name>
    <dbReference type="NCBI Taxonomy" id="1590841"/>
    <lineage>
        <taxon>Eukaryota</taxon>
        <taxon>Viridiplantae</taxon>
        <taxon>Streptophyta</taxon>
        <taxon>Embryophyta</taxon>
        <taxon>Tracheophyta</taxon>
        <taxon>Spermatophyta</taxon>
        <taxon>Magnoliopsida</taxon>
        <taxon>eudicotyledons</taxon>
        <taxon>Gunneridae</taxon>
        <taxon>Pentapetalae</taxon>
        <taxon>asterids</taxon>
        <taxon>Ericales</taxon>
        <taxon>Actinidiaceae</taxon>
        <taxon>Actinidia</taxon>
    </lineage>
</organism>
<feature type="compositionally biased region" description="Polar residues" evidence="8">
    <location>
        <begin position="1"/>
        <end position="10"/>
    </location>
</feature>
<sequence length="468" mass="51824">MSGSQASNRTAALKPKAAEGSGCCHRLPFWSMKPPFVPHEDYHRFSSSDGTRGIDQVAEAIVVKSPQLKRKSGTKYNEVGPSDWTSSPGCTDMANSPLRTPVSGKGGRVYGRSKVSKSNRSGPQTPMSDAGSPSPLTPAGSCRFDSSLGLLTKKFINLIKHAEDGILDLNNAAETLEVQKRRIYDITNVLEGIGLIEKKLKNRIRWKGLDALRPGEVEDDATMLQAEVEKLSMEERRLDDRIREMQERLRDLSEDQNNQRWLFVTEEDIKGLPCFQHETLIAIKAPHGTTLEVPDPDEAVDYPQRRYRIILRSTMGPIDVYLVSQFEEKFEDMNSVEPSTSFPIASSSGSNENPATEMITVVSSGVEVEPQAQYSHRMSCDPNLSHDYPGGIRKIVPSDIDNDADYWLLSDADVSITDMWKTDSGVEWDGVDVLHEEFGMADIGTSRPQTPPSRGIDVPSAAGNLKQR</sequence>
<dbReference type="SMR" id="A0A2R6Q416"/>
<protein>
    <submittedName>
        <fullName evidence="10">Transcription factor E2FA like</fullName>
    </submittedName>
</protein>
<dbReference type="SMART" id="SM01372">
    <property type="entry name" value="E2F_TDP"/>
    <property type="match status" value="1"/>
</dbReference>
<evidence type="ECO:0000256" key="5">
    <source>
        <dbReference type="ARBA" id="ARBA00023306"/>
    </source>
</evidence>
<dbReference type="CDD" id="cd14660">
    <property type="entry name" value="E2F_DD"/>
    <property type="match status" value="1"/>
</dbReference>
<evidence type="ECO:0000313" key="10">
    <source>
        <dbReference type="EMBL" id="PSS01609.1"/>
    </source>
</evidence>
<dbReference type="Gene3D" id="1.10.10.10">
    <property type="entry name" value="Winged helix-like DNA-binding domain superfamily/Winged helix DNA-binding domain"/>
    <property type="match status" value="1"/>
</dbReference>
<accession>A0A2R6Q416</accession>
<dbReference type="Pfam" id="PF16421">
    <property type="entry name" value="E2F_CC-MB"/>
    <property type="match status" value="1"/>
</dbReference>
<reference evidence="11" key="2">
    <citation type="journal article" date="2018" name="BMC Genomics">
        <title>A manually annotated Actinidia chinensis var. chinensis (kiwifruit) genome highlights the challenges associated with draft genomes and gene prediction in plants.</title>
        <authorList>
            <person name="Pilkington S.M."/>
            <person name="Crowhurst R."/>
            <person name="Hilario E."/>
            <person name="Nardozza S."/>
            <person name="Fraser L."/>
            <person name="Peng Y."/>
            <person name="Gunaseelan K."/>
            <person name="Simpson R."/>
            <person name="Tahir J."/>
            <person name="Deroles S.C."/>
            <person name="Templeton K."/>
            <person name="Luo Z."/>
            <person name="Davy M."/>
            <person name="Cheng C."/>
            <person name="McNeilage M."/>
            <person name="Scaglione D."/>
            <person name="Liu Y."/>
            <person name="Zhang Q."/>
            <person name="Datson P."/>
            <person name="De Silva N."/>
            <person name="Gardiner S.E."/>
            <person name="Bassett H."/>
            <person name="Chagne D."/>
            <person name="McCallum J."/>
            <person name="Dzierzon H."/>
            <person name="Deng C."/>
            <person name="Wang Y.Y."/>
            <person name="Barron L."/>
            <person name="Manako K."/>
            <person name="Bowen J."/>
            <person name="Foster T.M."/>
            <person name="Erridge Z.A."/>
            <person name="Tiffin H."/>
            <person name="Waite C.N."/>
            <person name="Davies K.M."/>
            <person name="Grierson E.P."/>
            <person name="Laing W.A."/>
            <person name="Kirk R."/>
            <person name="Chen X."/>
            <person name="Wood M."/>
            <person name="Montefiori M."/>
            <person name="Brummell D.A."/>
            <person name="Schwinn K.E."/>
            <person name="Catanach A."/>
            <person name="Fullerton C."/>
            <person name="Li D."/>
            <person name="Meiyalaghan S."/>
            <person name="Nieuwenhuizen N."/>
            <person name="Read N."/>
            <person name="Prakash R."/>
            <person name="Hunter D."/>
            <person name="Zhang H."/>
            <person name="McKenzie M."/>
            <person name="Knabel M."/>
            <person name="Harris A."/>
            <person name="Allan A.C."/>
            <person name="Gleave A."/>
            <person name="Chen A."/>
            <person name="Janssen B.J."/>
            <person name="Plunkett B."/>
            <person name="Ampomah-Dwamena C."/>
            <person name="Voogd C."/>
            <person name="Leif D."/>
            <person name="Lafferty D."/>
            <person name="Souleyre E.J.F."/>
            <person name="Varkonyi-Gasic E."/>
            <person name="Gambi F."/>
            <person name="Hanley J."/>
            <person name="Yao J.L."/>
            <person name="Cheung J."/>
            <person name="David K.M."/>
            <person name="Warren B."/>
            <person name="Marsh K."/>
            <person name="Snowden K.C."/>
            <person name="Lin-Wang K."/>
            <person name="Brian L."/>
            <person name="Martinez-Sanchez M."/>
            <person name="Wang M."/>
            <person name="Ileperuma N."/>
            <person name="Macnee N."/>
            <person name="Campin R."/>
            <person name="McAtee P."/>
            <person name="Drummond R.S.M."/>
            <person name="Espley R.V."/>
            <person name="Ireland H.S."/>
            <person name="Wu R."/>
            <person name="Atkinson R.G."/>
            <person name="Karunairetnam S."/>
            <person name="Bulley S."/>
            <person name="Chunkath S."/>
            <person name="Hanley Z."/>
            <person name="Storey R."/>
            <person name="Thrimawithana A.H."/>
            <person name="Thomson S."/>
            <person name="David C."/>
            <person name="Testolin R."/>
            <person name="Huang H."/>
            <person name="Hellens R.P."/>
            <person name="Schaffer R.J."/>
        </authorList>
    </citation>
    <scope>NUCLEOTIDE SEQUENCE [LARGE SCALE GENOMIC DNA]</scope>
    <source>
        <strain evidence="11">cv. Red5</strain>
    </source>
</reference>
<reference evidence="10 11" key="1">
    <citation type="submission" date="2017-07" db="EMBL/GenBank/DDBJ databases">
        <title>An improved, manually edited Actinidia chinensis var. chinensis (kiwifruit) genome highlights the challenges associated with draft genomes and gene prediction in plants.</title>
        <authorList>
            <person name="Pilkington S."/>
            <person name="Crowhurst R."/>
            <person name="Hilario E."/>
            <person name="Nardozza S."/>
            <person name="Fraser L."/>
            <person name="Peng Y."/>
            <person name="Gunaseelan K."/>
            <person name="Simpson R."/>
            <person name="Tahir J."/>
            <person name="Deroles S."/>
            <person name="Templeton K."/>
            <person name="Luo Z."/>
            <person name="Davy M."/>
            <person name="Cheng C."/>
            <person name="Mcneilage M."/>
            <person name="Scaglione D."/>
            <person name="Liu Y."/>
            <person name="Zhang Q."/>
            <person name="Datson P."/>
            <person name="De Silva N."/>
            <person name="Gardiner S."/>
            <person name="Bassett H."/>
            <person name="Chagne D."/>
            <person name="Mccallum J."/>
            <person name="Dzierzon H."/>
            <person name="Deng C."/>
            <person name="Wang Y.-Y."/>
            <person name="Barron N."/>
            <person name="Manako K."/>
            <person name="Bowen J."/>
            <person name="Foster T."/>
            <person name="Erridge Z."/>
            <person name="Tiffin H."/>
            <person name="Waite C."/>
            <person name="Davies K."/>
            <person name="Grierson E."/>
            <person name="Laing W."/>
            <person name="Kirk R."/>
            <person name="Chen X."/>
            <person name="Wood M."/>
            <person name="Montefiori M."/>
            <person name="Brummell D."/>
            <person name="Schwinn K."/>
            <person name="Catanach A."/>
            <person name="Fullerton C."/>
            <person name="Li D."/>
            <person name="Meiyalaghan S."/>
            <person name="Nieuwenhuizen N."/>
            <person name="Read N."/>
            <person name="Prakash R."/>
            <person name="Hunter D."/>
            <person name="Zhang H."/>
            <person name="Mckenzie M."/>
            <person name="Knabel M."/>
            <person name="Harris A."/>
            <person name="Allan A."/>
            <person name="Chen A."/>
            <person name="Janssen B."/>
            <person name="Plunkett B."/>
            <person name="Dwamena C."/>
            <person name="Voogd C."/>
            <person name="Leif D."/>
            <person name="Lafferty D."/>
            <person name="Souleyre E."/>
            <person name="Varkonyi-Gasic E."/>
            <person name="Gambi F."/>
            <person name="Hanley J."/>
            <person name="Yao J.-L."/>
            <person name="Cheung J."/>
            <person name="David K."/>
            <person name="Warren B."/>
            <person name="Marsh K."/>
            <person name="Snowden K."/>
            <person name="Lin-Wang K."/>
            <person name="Brian L."/>
            <person name="Martinez-Sanchez M."/>
            <person name="Wang M."/>
            <person name="Ileperuma N."/>
            <person name="Macnee N."/>
            <person name="Campin R."/>
            <person name="Mcatee P."/>
            <person name="Drummond R."/>
            <person name="Espley R."/>
            <person name="Ireland H."/>
            <person name="Wu R."/>
            <person name="Atkinson R."/>
            <person name="Karunairetnam S."/>
            <person name="Bulley S."/>
            <person name="Chunkath S."/>
            <person name="Hanley Z."/>
            <person name="Storey R."/>
            <person name="Thrimawithana A."/>
            <person name="Thomson S."/>
            <person name="David C."/>
            <person name="Testolin R."/>
        </authorList>
    </citation>
    <scope>NUCLEOTIDE SEQUENCE [LARGE SCALE GENOMIC DNA]</scope>
    <source>
        <strain evidence="11">cv. Red5</strain>
        <tissue evidence="10">Young leaf</tissue>
    </source>
</reference>
<dbReference type="InterPro" id="IPR036390">
    <property type="entry name" value="WH_DNA-bd_sf"/>
</dbReference>
<dbReference type="GO" id="GO:0090575">
    <property type="term" value="C:RNA polymerase II transcription regulator complex"/>
    <property type="evidence" value="ECO:0007669"/>
    <property type="project" value="TreeGrafter"/>
</dbReference>
<comment type="similarity">
    <text evidence="1 6">Belongs to the E2F/DP family.</text>
</comment>
<dbReference type="SUPFAM" id="SSF144074">
    <property type="entry name" value="E2F-DP heterodimerization region"/>
    <property type="match status" value="1"/>
</dbReference>
<gene>
    <name evidence="10" type="ORF">CEY00_Acc22965</name>
</gene>
<dbReference type="PANTHER" id="PTHR12081">
    <property type="entry name" value="TRANSCRIPTION FACTOR E2F"/>
    <property type="match status" value="1"/>
</dbReference>
<feature type="coiled-coil region" evidence="7">
    <location>
        <begin position="221"/>
        <end position="255"/>
    </location>
</feature>
<dbReference type="Pfam" id="PF02319">
    <property type="entry name" value="WHD_E2F_TDP"/>
    <property type="match status" value="1"/>
</dbReference>
<dbReference type="InParanoid" id="A0A2R6Q416"/>
<name>A0A2R6Q416_ACTCC</name>
<dbReference type="InterPro" id="IPR015633">
    <property type="entry name" value="E2F"/>
</dbReference>
<dbReference type="STRING" id="1590841.A0A2R6Q416"/>
<evidence type="ECO:0000313" key="11">
    <source>
        <dbReference type="Proteomes" id="UP000241394"/>
    </source>
</evidence>
<dbReference type="EMBL" id="NKQK01000020">
    <property type="protein sequence ID" value="PSS01609.1"/>
    <property type="molecule type" value="Genomic_DNA"/>
</dbReference>
<evidence type="ECO:0000256" key="6">
    <source>
        <dbReference type="RuleBase" id="RU003796"/>
    </source>
</evidence>
<dbReference type="FunFam" id="1.10.10.10:FF:000008">
    <property type="entry name" value="E2F transcription factor 1"/>
    <property type="match status" value="1"/>
</dbReference>
<dbReference type="InterPro" id="IPR032198">
    <property type="entry name" value="E2F_CC-MB"/>
</dbReference>
<feature type="region of interest" description="Disordered" evidence="8">
    <location>
        <begin position="1"/>
        <end position="20"/>
    </location>
</feature>
<keyword evidence="11" id="KW-1185">Reference proteome</keyword>
<feature type="compositionally biased region" description="Polar residues" evidence="8">
    <location>
        <begin position="83"/>
        <end position="98"/>
    </location>
</feature>
<keyword evidence="4 6" id="KW-0804">Transcription</keyword>
<dbReference type="InterPro" id="IPR037241">
    <property type="entry name" value="E2F-DP_heterodim"/>
</dbReference>
<evidence type="ECO:0000256" key="1">
    <source>
        <dbReference type="ARBA" id="ARBA00010940"/>
    </source>
</evidence>
<keyword evidence="6" id="KW-0539">Nucleus</keyword>
<keyword evidence="2 6" id="KW-0805">Transcription regulation</keyword>